<dbReference type="PANTHER" id="PTHR23416:SF23">
    <property type="entry name" value="ACETYLTRANSFERASE C18B11.09C-RELATED"/>
    <property type="match status" value="1"/>
</dbReference>
<proteinExistence type="inferred from homology"/>
<dbReference type="InterPro" id="IPR051159">
    <property type="entry name" value="Hexapeptide_acetyltransf"/>
</dbReference>
<keyword evidence="4 5" id="KW-0012">Acyltransferase</keyword>
<dbReference type="CDD" id="cd04647">
    <property type="entry name" value="LbH_MAT_like"/>
    <property type="match status" value="1"/>
</dbReference>
<dbReference type="InterPro" id="IPR011004">
    <property type="entry name" value="Trimer_LpxA-like_sf"/>
</dbReference>
<comment type="caution">
    <text evidence="5">The sequence shown here is derived from an EMBL/GenBank/DDBJ whole genome shotgun (WGS) entry which is preliminary data.</text>
</comment>
<dbReference type="GO" id="GO:0008374">
    <property type="term" value="F:O-acyltransferase activity"/>
    <property type="evidence" value="ECO:0007669"/>
    <property type="project" value="TreeGrafter"/>
</dbReference>
<comment type="similarity">
    <text evidence="1">Belongs to the transferase hexapeptide repeat family.</text>
</comment>
<dbReference type="AlphaFoldDB" id="A0A3N4NX75"/>
<dbReference type="EMBL" id="RPFJ01000051">
    <property type="protein sequence ID" value="RPD91733.1"/>
    <property type="molecule type" value="Genomic_DNA"/>
</dbReference>
<dbReference type="OrthoDB" id="9814490at2"/>
<dbReference type="Gene3D" id="2.160.10.10">
    <property type="entry name" value="Hexapeptide repeat proteins"/>
    <property type="match status" value="1"/>
</dbReference>
<dbReference type="Pfam" id="PF00132">
    <property type="entry name" value="Hexapep"/>
    <property type="match status" value="1"/>
</dbReference>
<evidence type="ECO:0000256" key="3">
    <source>
        <dbReference type="ARBA" id="ARBA00022737"/>
    </source>
</evidence>
<dbReference type="PANTHER" id="PTHR23416">
    <property type="entry name" value="SIALIC ACID SYNTHASE-RELATED"/>
    <property type="match status" value="1"/>
</dbReference>
<keyword evidence="6" id="KW-1185">Reference proteome</keyword>
<evidence type="ECO:0000313" key="6">
    <source>
        <dbReference type="Proteomes" id="UP000270856"/>
    </source>
</evidence>
<keyword evidence="2 5" id="KW-0808">Transferase</keyword>
<keyword evidence="3" id="KW-0677">Repeat</keyword>
<dbReference type="GO" id="GO:0005829">
    <property type="term" value="C:cytosol"/>
    <property type="evidence" value="ECO:0007669"/>
    <property type="project" value="TreeGrafter"/>
</dbReference>
<reference evidence="5 6" key="1">
    <citation type="submission" date="2018-11" db="EMBL/GenBank/DDBJ databases">
        <title>Aureibaculum marinum gen. nov., sp. nov., a member of the family Flavobacteriaceae isolated from the Bohai Sea.</title>
        <authorList>
            <person name="Ji X."/>
        </authorList>
    </citation>
    <scope>NUCLEOTIDE SEQUENCE [LARGE SCALE GENOMIC DNA]</scope>
    <source>
        <strain evidence="5 6">BH-SD17</strain>
    </source>
</reference>
<dbReference type="Proteomes" id="UP000270856">
    <property type="component" value="Unassembled WGS sequence"/>
</dbReference>
<evidence type="ECO:0000256" key="4">
    <source>
        <dbReference type="ARBA" id="ARBA00023315"/>
    </source>
</evidence>
<dbReference type="InterPro" id="IPR001451">
    <property type="entry name" value="Hexapep"/>
</dbReference>
<gene>
    <name evidence="5" type="ORF">EGM88_14380</name>
</gene>
<sequence>MYIPFHWIRRLIIKTQLKKVGQHTNFLMGVEFRSPKNIVIGDNSVVNKKVLLDGRGGHLVIGNNVDIAQETNIWTLEHDVHDNQHKAIGADVTIEDYVWIASRVTILPGVTIGKGAVVASNSVVTKDVPSMAIVGGVPAKVIGKRESKLQYNLNYKPWFK</sequence>
<accession>A0A3N4NX75</accession>
<name>A0A3N4NX75_9FLAO</name>
<dbReference type="InterPro" id="IPR018357">
    <property type="entry name" value="Hexapep_transf_CS"/>
</dbReference>
<protein>
    <submittedName>
        <fullName evidence="5">Acyltransferase</fullName>
    </submittedName>
</protein>
<dbReference type="SUPFAM" id="SSF51161">
    <property type="entry name" value="Trimeric LpxA-like enzymes"/>
    <property type="match status" value="1"/>
</dbReference>
<organism evidence="5 6">
    <name type="scientific">Aureibaculum marinum</name>
    <dbReference type="NCBI Taxonomy" id="2487930"/>
    <lineage>
        <taxon>Bacteria</taxon>
        <taxon>Pseudomonadati</taxon>
        <taxon>Bacteroidota</taxon>
        <taxon>Flavobacteriia</taxon>
        <taxon>Flavobacteriales</taxon>
        <taxon>Flavobacteriaceae</taxon>
        <taxon>Aureibaculum</taxon>
    </lineage>
</organism>
<evidence type="ECO:0000313" key="5">
    <source>
        <dbReference type="EMBL" id="RPD91733.1"/>
    </source>
</evidence>
<dbReference type="PROSITE" id="PS00101">
    <property type="entry name" value="HEXAPEP_TRANSFERASES"/>
    <property type="match status" value="1"/>
</dbReference>
<evidence type="ECO:0000256" key="2">
    <source>
        <dbReference type="ARBA" id="ARBA00022679"/>
    </source>
</evidence>
<evidence type="ECO:0000256" key="1">
    <source>
        <dbReference type="ARBA" id="ARBA00007274"/>
    </source>
</evidence>